<reference evidence="1" key="1">
    <citation type="submission" date="2021-06" db="EMBL/GenBank/DDBJ databases">
        <authorList>
            <person name="Hodson N. C."/>
            <person name="Mongue J. A."/>
            <person name="Jaron S. K."/>
        </authorList>
    </citation>
    <scope>NUCLEOTIDE SEQUENCE</scope>
</reference>
<proteinExistence type="predicted"/>
<accession>A0A8J2KDI5</accession>
<gene>
    <name evidence="1" type="ORF">AFUS01_LOCUS21522</name>
</gene>
<organism evidence="1 2">
    <name type="scientific">Allacma fusca</name>
    <dbReference type="NCBI Taxonomy" id="39272"/>
    <lineage>
        <taxon>Eukaryota</taxon>
        <taxon>Metazoa</taxon>
        <taxon>Ecdysozoa</taxon>
        <taxon>Arthropoda</taxon>
        <taxon>Hexapoda</taxon>
        <taxon>Collembola</taxon>
        <taxon>Symphypleona</taxon>
        <taxon>Sminthuridae</taxon>
        <taxon>Allacma</taxon>
    </lineage>
</organism>
<sequence length="76" mass="8609">MLREIDDCENERGIRKDLGKEKIFGVTVATFPENEVSLILPFPSETWNTAPVVVIWFLVFSYPHSAMEEPGRKAVG</sequence>
<keyword evidence="2" id="KW-1185">Reference proteome</keyword>
<evidence type="ECO:0000313" key="1">
    <source>
        <dbReference type="EMBL" id="CAG7733051.1"/>
    </source>
</evidence>
<comment type="caution">
    <text evidence="1">The sequence shown here is derived from an EMBL/GenBank/DDBJ whole genome shotgun (WGS) entry which is preliminary data.</text>
</comment>
<dbReference type="AlphaFoldDB" id="A0A8J2KDI5"/>
<dbReference type="EMBL" id="CAJVCH010242247">
    <property type="protein sequence ID" value="CAG7733051.1"/>
    <property type="molecule type" value="Genomic_DNA"/>
</dbReference>
<dbReference type="Proteomes" id="UP000708208">
    <property type="component" value="Unassembled WGS sequence"/>
</dbReference>
<evidence type="ECO:0000313" key="2">
    <source>
        <dbReference type="Proteomes" id="UP000708208"/>
    </source>
</evidence>
<name>A0A8J2KDI5_9HEXA</name>
<protein>
    <submittedName>
        <fullName evidence="1">Uncharacterized protein</fullName>
    </submittedName>
</protein>